<evidence type="ECO:0000259" key="1">
    <source>
        <dbReference type="Pfam" id="PF00656"/>
    </source>
</evidence>
<organism evidence="2 3">
    <name type="scientific">Kaistella pullorum</name>
    <dbReference type="NCBI Taxonomy" id="2763074"/>
    <lineage>
        <taxon>Bacteria</taxon>
        <taxon>Pseudomonadati</taxon>
        <taxon>Bacteroidota</taxon>
        <taxon>Flavobacteriia</taxon>
        <taxon>Flavobacteriales</taxon>
        <taxon>Weeksellaceae</taxon>
        <taxon>Chryseobacterium group</taxon>
        <taxon>Kaistella</taxon>
    </lineage>
</organism>
<protein>
    <submittedName>
        <fullName evidence="2">Caspase family protein</fullName>
    </submittedName>
</protein>
<keyword evidence="3" id="KW-1185">Reference proteome</keyword>
<evidence type="ECO:0000313" key="3">
    <source>
        <dbReference type="Proteomes" id="UP000626242"/>
    </source>
</evidence>
<dbReference type="SUPFAM" id="SSF52129">
    <property type="entry name" value="Caspase-like"/>
    <property type="match status" value="1"/>
</dbReference>
<sequence length="291" mass="32284">MENFFALIIGVGGDLPATVADANAIYHLLSDPQKGGYPNENVEFLTETNASKQKVLEALERITVASRLTTNPTVMIYYSGHGLKTPRGDDPQVCDFYLKTSGADLNQKEETMLNGNLFSQKINELNADKILVLLDCCHADGMKAKEISVFEQLETVPETSNRLLLEKLQGGEGRVFISACDDDEKSVILPGSDNSLFTEVCLEVFNGNLSPTDEFVSVVDLIYFVVKEVPKRVLPYRHTQRPIITEVKNLSPDYFVCRNGNYGPLHAELEGFGFDGSAERLAFISDYDNKI</sequence>
<dbReference type="InterPro" id="IPR011600">
    <property type="entry name" value="Pept_C14_caspase"/>
</dbReference>
<comment type="caution">
    <text evidence="2">The sequence shown here is derived from an EMBL/GenBank/DDBJ whole genome shotgun (WGS) entry which is preliminary data.</text>
</comment>
<dbReference type="Pfam" id="PF00656">
    <property type="entry name" value="Peptidase_C14"/>
    <property type="match status" value="1"/>
</dbReference>
<dbReference type="InterPro" id="IPR029030">
    <property type="entry name" value="Caspase-like_dom_sf"/>
</dbReference>
<name>A0ABR8WNJ6_9FLAO</name>
<dbReference type="Proteomes" id="UP000626242">
    <property type="component" value="Unassembled WGS sequence"/>
</dbReference>
<dbReference type="Gene3D" id="3.40.50.1460">
    <property type="match status" value="1"/>
</dbReference>
<accession>A0ABR8WNJ6</accession>
<reference evidence="2 3" key="1">
    <citation type="submission" date="2020-08" db="EMBL/GenBank/DDBJ databases">
        <title>A Genomic Blueprint of the Chicken Gut Microbiome.</title>
        <authorList>
            <person name="Gilroy R."/>
            <person name="Ravi A."/>
            <person name="Getino M."/>
            <person name="Pursley I."/>
            <person name="Horton D.L."/>
            <person name="Alikhan N.-F."/>
            <person name="Baker D."/>
            <person name="Gharbi K."/>
            <person name="Hall N."/>
            <person name="Watson M."/>
            <person name="Adriaenssens E.M."/>
            <person name="Foster-Nyarko E."/>
            <person name="Jarju S."/>
            <person name="Secka A."/>
            <person name="Antonio M."/>
            <person name="Oren A."/>
            <person name="Chaudhuri R."/>
            <person name="La Ragione R.M."/>
            <person name="Hildebrand F."/>
            <person name="Pallen M.J."/>
        </authorList>
    </citation>
    <scope>NUCLEOTIDE SEQUENCE [LARGE SCALE GENOMIC DNA]</scope>
    <source>
        <strain evidence="2 3">Sa1CVA4</strain>
    </source>
</reference>
<gene>
    <name evidence="2" type="ORF">H9628_07155</name>
</gene>
<dbReference type="RefSeq" id="WP_251833440.1">
    <property type="nucleotide sequence ID" value="NZ_JACSPS010000002.1"/>
</dbReference>
<evidence type="ECO:0000313" key="2">
    <source>
        <dbReference type="EMBL" id="MBD8018246.1"/>
    </source>
</evidence>
<proteinExistence type="predicted"/>
<dbReference type="EMBL" id="JACSPS010000002">
    <property type="protein sequence ID" value="MBD8018246.1"/>
    <property type="molecule type" value="Genomic_DNA"/>
</dbReference>
<feature type="domain" description="Peptidase C14 caspase" evidence="1">
    <location>
        <begin position="5"/>
        <end position="246"/>
    </location>
</feature>